<accession>A0A6M3LCX0</accession>
<reference evidence="1" key="1">
    <citation type="submission" date="2020-03" db="EMBL/GenBank/DDBJ databases">
        <title>The deep terrestrial virosphere.</title>
        <authorList>
            <person name="Holmfeldt K."/>
            <person name="Nilsson E."/>
            <person name="Simone D."/>
            <person name="Lopez-Fernandez M."/>
            <person name="Wu X."/>
            <person name="de Brujin I."/>
            <person name="Lundin D."/>
            <person name="Andersson A."/>
            <person name="Bertilsson S."/>
            <person name="Dopson M."/>
        </authorList>
    </citation>
    <scope>NUCLEOTIDE SEQUENCE</scope>
    <source>
        <strain evidence="1">MM415B04789</strain>
    </source>
</reference>
<protein>
    <submittedName>
        <fullName evidence="1">Uncharacterized protein</fullName>
    </submittedName>
</protein>
<gene>
    <name evidence="1" type="ORF">MM415B04789_0011</name>
</gene>
<sequence length="148" mass="15152">MKALILALAVVLIAGNLFAQAAPAPADGLAFNWSLGQDTAYLFTPGSKGAFLAVGGGVDIASYQRKLSSGGNLLALYLHGTLLAPVTGDNKKPIFGIAVNCDVLQLITGSPIKVLIKDLSLLVGPIAAYDTGGGKMAYGGIANINYKF</sequence>
<proteinExistence type="predicted"/>
<evidence type="ECO:0000313" key="1">
    <source>
        <dbReference type="EMBL" id="QJA92233.1"/>
    </source>
</evidence>
<dbReference type="EMBL" id="MT143049">
    <property type="protein sequence ID" value="QJA92233.1"/>
    <property type="molecule type" value="Genomic_DNA"/>
</dbReference>
<name>A0A6M3LCX0_9ZZZZ</name>
<organism evidence="1">
    <name type="scientific">viral metagenome</name>
    <dbReference type="NCBI Taxonomy" id="1070528"/>
    <lineage>
        <taxon>unclassified sequences</taxon>
        <taxon>metagenomes</taxon>
        <taxon>organismal metagenomes</taxon>
    </lineage>
</organism>
<dbReference type="AlphaFoldDB" id="A0A6M3LCX0"/>